<accession>A0ABN7UU92</accession>
<name>A0ABN7UU92_GIGMA</name>
<proteinExistence type="predicted"/>
<comment type="caution">
    <text evidence="1">The sequence shown here is derived from an EMBL/GenBank/DDBJ whole genome shotgun (WGS) entry which is preliminary data.</text>
</comment>
<sequence>WQNSKDSFPELAAIAREYLSILLEKLEDIIDQLKNIEIPIKTLIQLAK</sequence>
<feature type="non-terminal residue" evidence="1">
    <location>
        <position position="1"/>
    </location>
</feature>
<dbReference type="EMBL" id="CAJVQB010006101">
    <property type="protein sequence ID" value="CAG8677135.1"/>
    <property type="molecule type" value="Genomic_DNA"/>
</dbReference>
<evidence type="ECO:0000313" key="2">
    <source>
        <dbReference type="Proteomes" id="UP000789901"/>
    </source>
</evidence>
<dbReference type="Proteomes" id="UP000789901">
    <property type="component" value="Unassembled WGS sequence"/>
</dbReference>
<keyword evidence="2" id="KW-1185">Reference proteome</keyword>
<protein>
    <submittedName>
        <fullName evidence="1">36986_t:CDS:1</fullName>
    </submittedName>
</protein>
<evidence type="ECO:0000313" key="1">
    <source>
        <dbReference type="EMBL" id="CAG8677135.1"/>
    </source>
</evidence>
<reference evidence="1 2" key="1">
    <citation type="submission" date="2021-06" db="EMBL/GenBank/DDBJ databases">
        <authorList>
            <person name="Kallberg Y."/>
            <person name="Tangrot J."/>
            <person name="Rosling A."/>
        </authorList>
    </citation>
    <scope>NUCLEOTIDE SEQUENCE [LARGE SCALE GENOMIC DNA]</scope>
    <source>
        <strain evidence="1 2">120-4 pot B 10/14</strain>
    </source>
</reference>
<gene>
    <name evidence="1" type="ORF">GMARGA_LOCUS10755</name>
</gene>
<organism evidence="1 2">
    <name type="scientific">Gigaspora margarita</name>
    <dbReference type="NCBI Taxonomy" id="4874"/>
    <lineage>
        <taxon>Eukaryota</taxon>
        <taxon>Fungi</taxon>
        <taxon>Fungi incertae sedis</taxon>
        <taxon>Mucoromycota</taxon>
        <taxon>Glomeromycotina</taxon>
        <taxon>Glomeromycetes</taxon>
        <taxon>Diversisporales</taxon>
        <taxon>Gigasporaceae</taxon>
        <taxon>Gigaspora</taxon>
    </lineage>
</organism>